<sequence>MTQISRRAFTLAGLAGITTGLAACGNPIGSEGADRLDARVDSARDYLRSNYPSLGELFENSRGILYIPVVTEAGLFVGGSYGRGALRIDDATVDYYSATRASFGLQIGGQQYAHALFFMTEQALSDFRYSEGWAASADLRYATPTQGGSLGAETTTQFAPVIAVVFGQSGVLAGASLAGVKYARIIP</sequence>
<organism evidence="3 4">
    <name type="scientific">Roseinatronobacter domitianus</name>
    <dbReference type="NCBI Taxonomy" id="2940293"/>
    <lineage>
        <taxon>Bacteria</taxon>
        <taxon>Pseudomonadati</taxon>
        <taxon>Pseudomonadota</taxon>
        <taxon>Alphaproteobacteria</taxon>
        <taxon>Rhodobacterales</taxon>
        <taxon>Paracoccaceae</taxon>
        <taxon>Roseinatronobacter</taxon>
    </lineage>
</organism>
<gene>
    <name evidence="3" type="ORF">M3N55_08610</name>
</gene>
<comment type="caution">
    <text evidence="3">The sequence shown here is derived from an EMBL/GenBank/DDBJ whole genome shotgun (WGS) entry which is preliminary data.</text>
</comment>
<dbReference type="EMBL" id="JALZWP010000007">
    <property type="protein sequence ID" value="MCL1628791.1"/>
    <property type="molecule type" value="Genomic_DNA"/>
</dbReference>
<accession>A0ABT0M1Q7</accession>
<feature type="domain" description="Ysc84 actin-binding" evidence="2">
    <location>
        <begin position="100"/>
        <end position="181"/>
    </location>
</feature>
<evidence type="ECO:0000313" key="3">
    <source>
        <dbReference type="EMBL" id="MCL1628791.1"/>
    </source>
</evidence>
<evidence type="ECO:0000256" key="1">
    <source>
        <dbReference type="SAM" id="SignalP"/>
    </source>
</evidence>
<evidence type="ECO:0000259" key="2">
    <source>
        <dbReference type="Pfam" id="PF04366"/>
    </source>
</evidence>
<evidence type="ECO:0000313" key="4">
    <source>
        <dbReference type="Proteomes" id="UP001202550"/>
    </source>
</evidence>
<name>A0ABT0M1Q7_9RHOB</name>
<dbReference type="PROSITE" id="PS51257">
    <property type="entry name" value="PROKAR_LIPOPROTEIN"/>
    <property type="match status" value="1"/>
</dbReference>
<keyword evidence="4" id="KW-1185">Reference proteome</keyword>
<feature type="signal peptide" evidence="1">
    <location>
        <begin position="1"/>
        <end position="22"/>
    </location>
</feature>
<dbReference type="InterPro" id="IPR007461">
    <property type="entry name" value="Ysc84_actin-binding"/>
</dbReference>
<feature type="chain" id="PRO_5046270020" evidence="1">
    <location>
        <begin position="23"/>
        <end position="187"/>
    </location>
</feature>
<proteinExistence type="predicted"/>
<dbReference type="Proteomes" id="UP001202550">
    <property type="component" value="Unassembled WGS sequence"/>
</dbReference>
<dbReference type="RefSeq" id="WP_249058123.1">
    <property type="nucleotide sequence ID" value="NZ_JALZWP010000007.1"/>
</dbReference>
<reference evidence="3 4" key="1">
    <citation type="submission" date="2022-05" db="EMBL/GenBank/DDBJ databases">
        <title>Seasonal and diel survey of microbial diversity of the Tyrrhenian coast.</title>
        <authorList>
            <person name="Gattoni G."/>
            <person name="Corral P."/>
        </authorList>
    </citation>
    <scope>NUCLEOTIDE SEQUENCE [LARGE SCALE GENOMIC DNA]</scope>
    <source>
        <strain evidence="3 4">V10</strain>
    </source>
</reference>
<dbReference type="Pfam" id="PF04366">
    <property type="entry name" value="Ysc84"/>
    <property type="match status" value="1"/>
</dbReference>
<protein>
    <submittedName>
        <fullName evidence="3">YSC84-related protein</fullName>
    </submittedName>
</protein>
<keyword evidence="1" id="KW-0732">Signal</keyword>